<comment type="caution">
    <text evidence="2">The sequence shown here is derived from an EMBL/GenBank/DDBJ whole genome shotgun (WGS) entry which is preliminary data.</text>
</comment>
<evidence type="ECO:0000313" key="2">
    <source>
        <dbReference type="EMBL" id="MXR21561.1"/>
    </source>
</evidence>
<dbReference type="Pfam" id="PF14285">
    <property type="entry name" value="DUF4367"/>
    <property type="match status" value="1"/>
</dbReference>
<proteinExistence type="predicted"/>
<evidence type="ECO:0000259" key="1">
    <source>
        <dbReference type="Pfam" id="PF14285"/>
    </source>
</evidence>
<dbReference type="AlphaFoldDB" id="A0A6B0SPK7"/>
<evidence type="ECO:0000313" key="3">
    <source>
        <dbReference type="Proteomes" id="UP000471521"/>
    </source>
</evidence>
<accession>A0A6B0SPK7</accession>
<dbReference type="InterPro" id="IPR052944">
    <property type="entry name" value="Sporulation_related"/>
</dbReference>
<protein>
    <submittedName>
        <fullName evidence="2">DUF4367 domain-containing protein</fullName>
    </submittedName>
</protein>
<keyword evidence="3" id="KW-1185">Reference proteome</keyword>
<dbReference type="PROSITE" id="PS51257">
    <property type="entry name" value="PROKAR_LIPOPROTEIN"/>
    <property type="match status" value="1"/>
</dbReference>
<gene>
    <name evidence="2" type="ORF">GRX66_13445</name>
</gene>
<dbReference type="SUPFAM" id="SSF89392">
    <property type="entry name" value="Prokaryotic lipoproteins and lipoprotein localization factors"/>
    <property type="match status" value="1"/>
</dbReference>
<dbReference type="InterPro" id="IPR029046">
    <property type="entry name" value="LolA/LolB/LppX"/>
</dbReference>
<dbReference type="RefSeq" id="WP_159527022.1">
    <property type="nucleotide sequence ID" value="NZ_WUUU01000125.1"/>
</dbReference>
<dbReference type="PANTHER" id="PTHR37507">
    <property type="entry name" value="SPORULATION PROTEIN YDCC"/>
    <property type="match status" value="1"/>
</dbReference>
<dbReference type="Gene3D" id="2.50.20.10">
    <property type="entry name" value="Lipoprotein localisation LolA/LolB/LppX"/>
    <property type="match status" value="1"/>
</dbReference>
<dbReference type="Proteomes" id="UP000471521">
    <property type="component" value="Unassembled WGS sequence"/>
</dbReference>
<sequence length="390" mass="42348">MRHRTLLAAAVAVLLVVSGCTALPSFGESGQSPPDVDVVDRYESLESLEAVQKSTIDYGNTTNGSRSTVRIDFTSDPPRQFQRVREPADRAGDVTVVNDSGALIYDASDNSVTRVPQTETRTTARQNRSEYFARIVAAARSDEVAEPSSGVSPLPVVPATGGSPIPADAIEGFDVEYLGTQTVADRTAHGFEMTATSEAALSLNQTLWLDSKYYYPLKTHQVLDYGNRTIETTTQLTSVTFNTDLSDDAFEFSVPEDATVDTLNISTQTFDTVAELRDHTELSVPDPEVPDGYEFQQARLFGENVTEVNLRYANGDGDFISVSKMDYVSNGSSGLSTGENVTVAGHDGQYLTTGQSQLLMWSCEDRQYSVVSTNLDREHLVAVAESIACE</sequence>
<reference evidence="2 3" key="1">
    <citation type="submission" date="2019-12" db="EMBL/GenBank/DDBJ databases">
        <title>Isolation and characterization of three novel carbon monoxide-oxidizing members of Halobacteria from salione crusts and soils.</title>
        <authorList>
            <person name="Myers M.R."/>
            <person name="King G.M."/>
        </authorList>
    </citation>
    <scope>NUCLEOTIDE SEQUENCE [LARGE SCALE GENOMIC DNA]</scope>
    <source>
        <strain evidence="2 3">PCN9</strain>
    </source>
</reference>
<name>A0A6B0SPK7_9EURY</name>
<dbReference type="InterPro" id="IPR025377">
    <property type="entry name" value="DUF4367"/>
</dbReference>
<feature type="domain" description="DUF4367" evidence="1">
    <location>
        <begin position="289"/>
        <end position="387"/>
    </location>
</feature>
<dbReference type="OrthoDB" id="137725at2157"/>
<organism evidence="2 3">
    <name type="scientific">Halobacterium bonnevillei</name>
    <dbReference type="NCBI Taxonomy" id="2692200"/>
    <lineage>
        <taxon>Archaea</taxon>
        <taxon>Methanobacteriati</taxon>
        <taxon>Methanobacteriota</taxon>
        <taxon>Stenosarchaea group</taxon>
        <taxon>Halobacteria</taxon>
        <taxon>Halobacteriales</taxon>
        <taxon>Halobacteriaceae</taxon>
        <taxon>Halobacterium</taxon>
    </lineage>
</organism>
<dbReference type="PANTHER" id="PTHR37507:SF2">
    <property type="entry name" value="SPORULATION PROTEIN YDCC"/>
    <property type="match status" value="1"/>
</dbReference>
<dbReference type="EMBL" id="WUUU01000125">
    <property type="protein sequence ID" value="MXR21561.1"/>
    <property type="molecule type" value="Genomic_DNA"/>
</dbReference>